<dbReference type="SUPFAM" id="SSF51230">
    <property type="entry name" value="Single hybrid motif"/>
    <property type="match status" value="1"/>
</dbReference>
<feature type="compositionally biased region" description="Basic and acidic residues" evidence="4">
    <location>
        <begin position="113"/>
        <end position="123"/>
    </location>
</feature>
<dbReference type="PROSITE" id="PS50968">
    <property type="entry name" value="BIOTINYL_LIPOYL"/>
    <property type="match status" value="1"/>
</dbReference>
<dbReference type="CDD" id="cd06849">
    <property type="entry name" value="lipoyl_domain"/>
    <property type="match status" value="1"/>
</dbReference>
<keyword evidence="8" id="KW-1185">Reference proteome</keyword>
<evidence type="ECO:0000313" key="8">
    <source>
        <dbReference type="Proteomes" id="UP001595973"/>
    </source>
</evidence>
<sequence length="435" mass="45654">MATEVILPKVDMDMETGLVSAWHVAEGEAVEKGAALFDIETDKAAMEVESPASGILRHVIAEVGDKIPVGDPVAWIYAEGEEVPEAPPVARKAEAEAPVAAEPEPVAETPEVEVVRESEDPARPRATPAARQAAREGGLALEMVPGTGPRGRIQRSDVEAALTQARPSEGMVRWTPGSGPLAVTRGRGSGVPLVLFHGFSADSKGWAPLERVLPGGREVIRVDLPSHGASPLRRVADFAGLVKMMVAAFDDLGLDKAHLVGHSLGGALAAAVADIRGRRIASLGLIAPAGLGPDIDGATLLGIARASRAESLGPWLRQLAGDADRISDGFVRAAMAGRSDPALRAAQGDLAQSLFPDSTQSFSILPALERIEAPMSVIWGRRDSILPVRHAQRLPGLAAQHLLADAGHIPHVEMPETVAKLLSRLFKAGENPTTE</sequence>
<comment type="similarity">
    <text evidence="2">Belongs to the 2-oxoacid dehydrogenase family.</text>
</comment>
<keyword evidence="7" id="KW-0012">Acyltransferase</keyword>
<dbReference type="Pfam" id="PF00364">
    <property type="entry name" value="Biotin_lipoyl"/>
    <property type="match status" value="1"/>
</dbReference>
<dbReference type="NCBIfam" id="NF011457">
    <property type="entry name" value="PRK14875.1"/>
    <property type="match status" value="1"/>
</dbReference>
<comment type="cofactor">
    <cofactor evidence="1">
        <name>(R)-lipoate</name>
        <dbReference type="ChEBI" id="CHEBI:83088"/>
    </cofactor>
</comment>
<evidence type="ECO:0000256" key="2">
    <source>
        <dbReference type="ARBA" id="ARBA00007317"/>
    </source>
</evidence>
<feature type="domain" description="Peripheral subunit-binding (PSBD)" evidence="6">
    <location>
        <begin position="125"/>
        <end position="162"/>
    </location>
</feature>
<feature type="region of interest" description="Disordered" evidence="4">
    <location>
        <begin position="94"/>
        <end position="136"/>
    </location>
</feature>
<evidence type="ECO:0000259" key="5">
    <source>
        <dbReference type="PROSITE" id="PS50968"/>
    </source>
</evidence>
<gene>
    <name evidence="7" type="ORF">ACFO5X_08225</name>
</gene>
<evidence type="ECO:0000259" key="6">
    <source>
        <dbReference type="PROSITE" id="PS51826"/>
    </source>
</evidence>
<reference evidence="8" key="1">
    <citation type="journal article" date="2019" name="Int. J. Syst. Evol. Microbiol.">
        <title>The Global Catalogue of Microorganisms (GCM) 10K type strain sequencing project: providing services to taxonomists for standard genome sequencing and annotation.</title>
        <authorList>
            <consortium name="The Broad Institute Genomics Platform"/>
            <consortium name="The Broad Institute Genome Sequencing Center for Infectious Disease"/>
            <person name="Wu L."/>
            <person name="Ma J."/>
        </authorList>
    </citation>
    <scope>NUCLEOTIDE SEQUENCE [LARGE SCALE GENOMIC DNA]</scope>
    <source>
        <strain evidence="8">CGMCC 4.7283</strain>
    </source>
</reference>
<dbReference type="PROSITE" id="PS51826">
    <property type="entry name" value="PSBD"/>
    <property type="match status" value="1"/>
</dbReference>
<dbReference type="EMBL" id="JBHSGI010000005">
    <property type="protein sequence ID" value="MFC4668534.1"/>
    <property type="molecule type" value="Genomic_DNA"/>
</dbReference>
<comment type="caution">
    <text evidence="7">The sequence shown here is derived from an EMBL/GenBank/DDBJ whole genome shotgun (WGS) entry which is preliminary data.</text>
</comment>
<feature type="compositionally biased region" description="Low complexity" evidence="4">
    <location>
        <begin position="96"/>
        <end position="109"/>
    </location>
</feature>
<feature type="domain" description="Lipoyl-binding" evidence="5">
    <location>
        <begin position="2"/>
        <end position="77"/>
    </location>
</feature>
<dbReference type="Pfam" id="PF02817">
    <property type="entry name" value="E3_binding"/>
    <property type="match status" value="1"/>
</dbReference>
<dbReference type="Gene3D" id="2.40.50.100">
    <property type="match status" value="1"/>
</dbReference>
<name>A0ABV9KF93_9RHOB</name>
<dbReference type="InterPro" id="IPR029058">
    <property type="entry name" value="AB_hydrolase_fold"/>
</dbReference>
<dbReference type="Gene3D" id="3.40.50.1820">
    <property type="entry name" value="alpha/beta hydrolase"/>
    <property type="match status" value="1"/>
</dbReference>
<dbReference type="PANTHER" id="PTHR23151:SF90">
    <property type="entry name" value="DIHYDROLIPOYLLYSINE-RESIDUE ACETYLTRANSFERASE COMPONENT OF PYRUVATE DEHYDROGENASE COMPLEX, MITOCHONDRIAL-RELATED"/>
    <property type="match status" value="1"/>
</dbReference>
<dbReference type="GO" id="GO:0004742">
    <property type="term" value="F:dihydrolipoyllysine-residue acetyltransferase activity"/>
    <property type="evidence" value="ECO:0007669"/>
    <property type="project" value="UniProtKB-EC"/>
</dbReference>
<evidence type="ECO:0000256" key="1">
    <source>
        <dbReference type="ARBA" id="ARBA00001938"/>
    </source>
</evidence>
<dbReference type="PRINTS" id="PR00111">
    <property type="entry name" value="ABHYDROLASE"/>
</dbReference>
<evidence type="ECO:0000313" key="7">
    <source>
        <dbReference type="EMBL" id="MFC4668534.1"/>
    </source>
</evidence>
<dbReference type="SUPFAM" id="SSF47005">
    <property type="entry name" value="Peripheral subunit-binding domain of 2-oxo acid dehydrogenase complex"/>
    <property type="match status" value="1"/>
</dbReference>
<dbReference type="InterPro" id="IPR000089">
    <property type="entry name" value="Biotin_lipoyl"/>
</dbReference>
<accession>A0ABV9KF93</accession>
<organism evidence="7 8">
    <name type="scientific">Seohaeicola nanhaiensis</name>
    <dbReference type="NCBI Taxonomy" id="1387282"/>
    <lineage>
        <taxon>Bacteria</taxon>
        <taxon>Pseudomonadati</taxon>
        <taxon>Pseudomonadota</taxon>
        <taxon>Alphaproteobacteria</taxon>
        <taxon>Rhodobacterales</taxon>
        <taxon>Roseobacteraceae</taxon>
        <taxon>Seohaeicola</taxon>
    </lineage>
</organism>
<dbReference type="Pfam" id="PF12697">
    <property type="entry name" value="Abhydrolase_6"/>
    <property type="match status" value="1"/>
</dbReference>
<dbReference type="Proteomes" id="UP001595973">
    <property type="component" value="Unassembled WGS sequence"/>
</dbReference>
<dbReference type="InterPro" id="IPR011053">
    <property type="entry name" value="Single_hybrid_motif"/>
</dbReference>
<evidence type="ECO:0000256" key="4">
    <source>
        <dbReference type="SAM" id="MobiDB-lite"/>
    </source>
</evidence>
<dbReference type="InterPro" id="IPR004167">
    <property type="entry name" value="PSBD"/>
</dbReference>
<dbReference type="PROSITE" id="PS00189">
    <property type="entry name" value="LIPOYL"/>
    <property type="match status" value="1"/>
</dbReference>
<keyword evidence="7" id="KW-0808">Transferase</keyword>
<dbReference type="InterPro" id="IPR036625">
    <property type="entry name" value="E3-bd_dom_sf"/>
</dbReference>
<evidence type="ECO:0000256" key="3">
    <source>
        <dbReference type="ARBA" id="ARBA00022823"/>
    </source>
</evidence>
<dbReference type="EC" id="2.3.1.12" evidence="7"/>
<dbReference type="PANTHER" id="PTHR23151">
    <property type="entry name" value="DIHYDROLIPOAMIDE ACETYL/SUCCINYL-TRANSFERASE-RELATED"/>
    <property type="match status" value="1"/>
</dbReference>
<protein>
    <submittedName>
        <fullName evidence="7">Acetoin dehydrogenase dihydrolipoyllysine-residue acetyltransferase subunit</fullName>
        <ecNumber evidence="7">2.3.1.12</ecNumber>
    </submittedName>
</protein>
<proteinExistence type="inferred from homology"/>
<keyword evidence="3" id="KW-0450">Lipoyl</keyword>
<dbReference type="RefSeq" id="WP_380716828.1">
    <property type="nucleotide sequence ID" value="NZ_JBHSGI010000005.1"/>
</dbReference>
<dbReference type="InterPro" id="IPR003016">
    <property type="entry name" value="2-oxoA_DH_lipoyl-BS"/>
</dbReference>
<dbReference type="InterPro" id="IPR045257">
    <property type="entry name" value="E2/Pdx1"/>
</dbReference>
<dbReference type="Gene3D" id="4.10.320.10">
    <property type="entry name" value="E3-binding domain"/>
    <property type="match status" value="1"/>
</dbReference>
<dbReference type="InterPro" id="IPR000073">
    <property type="entry name" value="AB_hydrolase_1"/>
</dbReference>
<dbReference type="SUPFAM" id="SSF53474">
    <property type="entry name" value="alpha/beta-Hydrolases"/>
    <property type="match status" value="1"/>
</dbReference>